<dbReference type="InterPro" id="IPR045112">
    <property type="entry name" value="PPAN-like"/>
</dbReference>
<feature type="compositionally biased region" description="Basic and acidic residues" evidence="1">
    <location>
        <begin position="142"/>
        <end position="162"/>
    </location>
</feature>
<evidence type="ECO:0000313" key="4">
    <source>
        <dbReference type="EnsemblMetazoa" id="CapteP94862"/>
    </source>
</evidence>
<accession>R7TU31</accession>
<dbReference type="HOGENOM" id="CLU_1422718_0_0_1"/>
<feature type="domain" description="Brix" evidence="2">
    <location>
        <begin position="1"/>
        <end position="102"/>
    </location>
</feature>
<reference evidence="4" key="3">
    <citation type="submission" date="2015-06" db="UniProtKB">
        <authorList>
            <consortium name="EnsemblMetazoa"/>
        </authorList>
    </citation>
    <scope>IDENTIFICATION</scope>
</reference>
<reference evidence="3 5" key="2">
    <citation type="journal article" date="2013" name="Nature">
        <title>Insights into bilaterian evolution from three spiralian genomes.</title>
        <authorList>
            <person name="Simakov O."/>
            <person name="Marletaz F."/>
            <person name="Cho S.J."/>
            <person name="Edsinger-Gonzales E."/>
            <person name="Havlak P."/>
            <person name="Hellsten U."/>
            <person name="Kuo D.H."/>
            <person name="Larsson T."/>
            <person name="Lv J."/>
            <person name="Arendt D."/>
            <person name="Savage R."/>
            <person name="Osoegawa K."/>
            <person name="de Jong P."/>
            <person name="Grimwood J."/>
            <person name="Chapman J.A."/>
            <person name="Shapiro H."/>
            <person name="Aerts A."/>
            <person name="Otillar R.P."/>
            <person name="Terry A.Y."/>
            <person name="Boore J.L."/>
            <person name="Grigoriev I.V."/>
            <person name="Lindberg D.R."/>
            <person name="Seaver E.C."/>
            <person name="Weisblat D.A."/>
            <person name="Putnam N.H."/>
            <person name="Rokhsar D.S."/>
        </authorList>
    </citation>
    <scope>NUCLEOTIDE SEQUENCE</scope>
    <source>
        <strain evidence="3 5">I ESC-2004</strain>
    </source>
</reference>
<dbReference type="PANTHER" id="PTHR12661">
    <property type="entry name" value="PETER PAN-RELATED"/>
    <property type="match status" value="1"/>
</dbReference>
<protein>
    <recommendedName>
        <fullName evidence="2">Brix domain-containing protein</fullName>
    </recommendedName>
</protein>
<dbReference type="STRING" id="283909.R7TU31"/>
<evidence type="ECO:0000259" key="2">
    <source>
        <dbReference type="PROSITE" id="PS50833"/>
    </source>
</evidence>
<dbReference type="EnsemblMetazoa" id="CapteT94862">
    <property type="protein sequence ID" value="CapteP94862"/>
    <property type="gene ID" value="CapteG94862"/>
</dbReference>
<dbReference type="InterPro" id="IPR007109">
    <property type="entry name" value="Brix"/>
</dbReference>
<dbReference type="EMBL" id="AMQN01028896">
    <property type="status" value="NOT_ANNOTATED_CDS"/>
    <property type="molecule type" value="Genomic_DNA"/>
</dbReference>
<dbReference type="GO" id="GO:0006364">
    <property type="term" value="P:rRNA processing"/>
    <property type="evidence" value="ECO:0007669"/>
    <property type="project" value="InterPro"/>
</dbReference>
<dbReference type="PROSITE" id="PS50833">
    <property type="entry name" value="BRIX"/>
    <property type="match status" value="1"/>
</dbReference>
<evidence type="ECO:0000256" key="1">
    <source>
        <dbReference type="SAM" id="MobiDB-lite"/>
    </source>
</evidence>
<name>R7TU31_CAPTE</name>
<dbReference type="AlphaFoldDB" id="R7TU31"/>
<keyword evidence="5" id="KW-1185">Reference proteome</keyword>
<dbReference type="Proteomes" id="UP000014760">
    <property type="component" value="Unassembled WGS sequence"/>
</dbReference>
<feature type="region of interest" description="Disordered" evidence="1">
    <location>
        <begin position="129"/>
        <end position="179"/>
    </location>
</feature>
<dbReference type="OrthoDB" id="10261452at2759"/>
<dbReference type="PANTHER" id="PTHR12661:SF5">
    <property type="entry name" value="SUPPRESSOR OF SWI4 1 HOMOLOG"/>
    <property type="match status" value="1"/>
</dbReference>
<sequence>MNCTLFSNVRAVPLGVSRGIKKIIKNKIPDMSKYKDFSEFLLKSGDLSESEAELDGPQNEVEITQERTGRGNLKGSKSAIRLSEIGPRMKLRLVKIEDGINKGEVLFHRYVEKSAEDLAAMKKAHIQKKELKHQRKLAQNKNVERKLKERDENKERSLEGMRRKGQIPAEEDEDDSPRGTAHSMLMYYLFH</sequence>
<proteinExistence type="predicted"/>
<evidence type="ECO:0000313" key="5">
    <source>
        <dbReference type="Proteomes" id="UP000014760"/>
    </source>
</evidence>
<dbReference type="EMBL" id="KB309263">
    <property type="protein sequence ID" value="ELT94966.1"/>
    <property type="molecule type" value="Genomic_DNA"/>
</dbReference>
<dbReference type="GO" id="GO:0000027">
    <property type="term" value="P:ribosomal large subunit assembly"/>
    <property type="evidence" value="ECO:0007669"/>
    <property type="project" value="TreeGrafter"/>
</dbReference>
<reference evidence="5" key="1">
    <citation type="submission" date="2012-12" db="EMBL/GenBank/DDBJ databases">
        <authorList>
            <person name="Hellsten U."/>
            <person name="Grimwood J."/>
            <person name="Chapman J.A."/>
            <person name="Shapiro H."/>
            <person name="Aerts A."/>
            <person name="Otillar R.P."/>
            <person name="Terry A.Y."/>
            <person name="Boore J.L."/>
            <person name="Simakov O."/>
            <person name="Marletaz F."/>
            <person name="Cho S.-J."/>
            <person name="Edsinger-Gonzales E."/>
            <person name="Havlak P."/>
            <person name="Kuo D.-H."/>
            <person name="Larsson T."/>
            <person name="Lv J."/>
            <person name="Arendt D."/>
            <person name="Savage R."/>
            <person name="Osoegawa K."/>
            <person name="de Jong P."/>
            <person name="Lindberg D.R."/>
            <person name="Seaver E.C."/>
            <person name="Weisblat D.A."/>
            <person name="Putnam N.H."/>
            <person name="Grigoriev I.V."/>
            <person name="Rokhsar D.S."/>
        </authorList>
    </citation>
    <scope>NUCLEOTIDE SEQUENCE</scope>
    <source>
        <strain evidence="5">I ESC-2004</strain>
    </source>
</reference>
<organism evidence="3">
    <name type="scientific">Capitella teleta</name>
    <name type="common">Polychaete worm</name>
    <dbReference type="NCBI Taxonomy" id="283909"/>
    <lineage>
        <taxon>Eukaryota</taxon>
        <taxon>Metazoa</taxon>
        <taxon>Spiralia</taxon>
        <taxon>Lophotrochozoa</taxon>
        <taxon>Annelida</taxon>
        <taxon>Polychaeta</taxon>
        <taxon>Sedentaria</taxon>
        <taxon>Scolecida</taxon>
        <taxon>Capitellidae</taxon>
        <taxon>Capitella</taxon>
    </lineage>
</organism>
<dbReference type="GO" id="GO:0019843">
    <property type="term" value="F:rRNA binding"/>
    <property type="evidence" value="ECO:0007669"/>
    <property type="project" value="InterPro"/>
</dbReference>
<feature type="compositionally biased region" description="Basic residues" evidence="1">
    <location>
        <begin position="129"/>
        <end position="138"/>
    </location>
</feature>
<gene>
    <name evidence="3" type="ORF">CAPTEDRAFT_94862</name>
</gene>
<dbReference type="GO" id="GO:0030687">
    <property type="term" value="C:preribosome, large subunit precursor"/>
    <property type="evidence" value="ECO:0007669"/>
    <property type="project" value="TreeGrafter"/>
</dbReference>
<evidence type="ECO:0000313" key="3">
    <source>
        <dbReference type="EMBL" id="ELT94966.1"/>
    </source>
</evidence>